<keyword evidence="1 5" id="KW-0963">Cytoplasm</keyword>
<comment type="function">
    <text evidence="5">An accessory protein needed during the final step in the assembly of 30S ribosomal subunit, possibly for assembly of the head region. Essential for efficient processing of 16S rRNA. May be needed both before and after RbfA during the maturation of 16S rRNA. It has affinity for free ribosomal 30S subunits but not for 70S ribosomes.</text>
</comment>
<dbReference type="Gene3D" id="2.30.30.240">
    <property type="entry name" value="PRC-barrel domain"/>
    <property type="match status" value="1"/>
</dbReference>
<dbReference type="InterPro" id="IPR002676">
    <property type="entry name" value="RimM_N"/>
</dbReference>
<name>A0A5C8ZGC3_9ACTN</name>
<dbReference type="AlphaFoldDB" id="A0A5C8ZGC3"/>
<comment type="subunit">
    <text evidence="5">Binds ribosomal protein uS19.</text>
</comment>
<dbReference type="SUPFAM" id="SSF50346">
    <property type="entry name" value="PRC-barrel domain"/>
    <property type="match status" value="1"/>
</dbReference>
<comment type="domain">
    <text evidence="5">The PRC barrel domain binds ribosomal protein uS19.</text>
</comment>
<keyword evidence="4 5" id="KW-0143">Chaperone</keyword>
<dbReference type="GO" id="GO:0042274">
    <property type="term" value="P:ribosomal small subunit biogenesis"/>
    <property type="evidence" value="ECO:0007669"/>
    <property type="project" value="UniProtKB-UniRule"/>
</dbReference>
<proteinExistence type="inferred from homology"/>
<dbReference type="RefSeq" id="WP_147926915.1">
    <property type="nucleotide sequence ID" value="NZ_VKAC01000007.1"/>
</dbReference>
<evidence type="ECO:0000256" key="1">
    <source>
        <dbReference type="ARBA" id="ARBA00022490"/>
    </source>
</evidence>
<dbReference type="GO" id="GO:0006364">
    <property type="term" value="P:rRNA processing"/>
    <property type="evidence" value="ECO:0007669"/>
    <property type="project" value="UniProtKB-UniRule"/>
</dbReference>
<dbReference type="NCBIfam" id="TIGR02273">
    <property type="entry name" value="16S_RimM"/>
    <property type="match status" value="1"/>
</dbReference>
<dbReference type="InterPro" id="IPR036976">
    <property type="entry name" value="RimM_N_sf"/>
</dbReference>
<evidence type="ECO:0000256" key="5">
    <source>
        <dbReference type="HAMAP-Rule" id="MF_00014"/>
    </source>
</evidence>
<keyword evidence="3 5" id="KW-0698">rRNA processing</keyword>
<sequence length="176" mass="18202">MEVVVARVGRPHGVRGQVSVEVRTDSPDERFVGGAVFSTDPAAVGPLVLEQARDHNGVTLLSFRGVTDRAAAETLRGVLLLADVPAASDEEPDAWSVPALVGLRAERTDGRTAGEVVGVEHGPAQDLLVVRQPSGSLARIPFVAALVPVVDVDGGRVVLDPPGGLLEGDGAPEDAR</sequence>
<accession>A0A5C8ZGC3</accession>
<comment type="caution">
    <text evidence="8">The sequence shown here is derived from an EMBL/GenBank/DDBJ whole genome shotgun (WGS) entry which is preliminary data.</text>
</comment>
<evidence type="ECO:0000313" key="8">
    <source>
        <dbReference type="EMBL" id="TXR55860.1"/>
    </source>
</evidence>
<dbReference type="PANTHER" id="PTHR33692">
    <property type="entry name" value="RIBOSOME MATURATION FACTOR RIMM"/>
    <property type="match status" value="1"/>
</dbReference>
<keyword evidence="9" id="KW-1185">Reference proteome</keyword>
<gene>
    <name evidence="5 8" type="primary">rimM</name>
    <name evidence="8" type="ORF">FMM08_13715</name>
</gene>
<dbReference type="InterPro" id="IPR056792">
    <property type="entry name" value="PRC_RimM"/>
</dbReference>
<evidence type="ECO:0000313" key="9">
    <source>
        <dbReference type="Proteomes" id="UP000321234"/>
    </source>
</evidence>
<evidence type="ECO:0000259" key="6">
    <source>
        <dbReference type="Pfam" id="PF01782"/>
    </source>
</evidence>
<feature type="domain" description="RimM N-terminal" evidence="6">
    <location>
        <begin position="4"/>
        <end position="83"/>
    </location>
</feature>
<dbReference type="HAMAP" id="MF_00014">
    <property type="entry name" value="Ribosome_mat_RimM"/>
    <property type="match status" value="1"/>
</dbReference>
<comment type="similarity">
    <text evidence="5">Belongs to the RimM family.</text>
</comment>
<dbReference type="Pfam" id="PF01782">
    <property type="entry name" value="RimM"/>
    <property type="match status" value="1"/>
</dbReference>
<protein>
    <recommendedName>
        <fullName evidence="5">Ribosome maturation factor RimM</fullName>
    </recommendedName>
</protein>
<dbReference type="EMBL" id="VKAC01000007">
    <property type="protein sequence ID" value="TXR55860.1"/>
    <property type="molecule type" value="Genomic_DNA"/>
</dbReference>
<dbReference type="SUPFAM" id="SSF50447">
    <property type="entry name" value="Translation proteins"/>
    <property type="match status" value="1"/>
</dbReference>
<reference evidence="8 9" key="1">
    <citation type="submission" date="2019-07" db="EMBL/GenBank/DDBJ databases">
        <title>Quadrisphaera sp. strain DD2A genome sequencing and assembly.</title>
        <authorList>
            <person name="Kim I."/>
        </authorList>
    </citation>
    <scope>NUCLEOTIDE SEQUENCE [LARGE SCALE GENOMIC DNA]</scope>
    <source>
        <strain evidence="8 9">DD2A</strain>
    </source>
</reference>
<dbReference type="InterPro" id="IPR009000">
    <property type="entry name" value="Transl_B-barrel_sf"/>
</dbReference>
<dbReference type="OrthoDB" id="5381335at2"/>
<dbReference type="GO" id="GO:0005737">
    <property type="term" value="C:cytoplasm"/>
    <property type="evidence" value="ECO:0007669"/>
    <property type="project" value="UniProtKB-SubCell"/>
</dbReference>
<organism evidence="8 9">
    <name type="scientific">Quadrisphaera setariae</name>
    <dbReference type="NCBI Taxonomy" id="2593304"/>
    <lineage>
        <taxon>Bacteria</taxon>
        <taxon>Bacillati</taxon>
        <taxon>Actinomycetota</taxon>
        <taxon>Actinomycetes</taxon>
        <taxon>Kineosporiales</taxon>
        <taxon>Kineosporiaceae</taxon>
        <taxon>Quadrisphaera</taxon>
    </lineage>
</organism>
<evidence type="ECO:0000256" key="3">
    <source>
        <dbReference type="ARBA" id="ARBA00022552"/>
    </source>
</evidence>
<keyword evidence="2 5" id="KW-0690">Ribosome biogenesis</keyword>
<comment type="subcellular location">
    <subcellularLocation>
        <location evidence="5">Cytoplasm</location>
    </subcellularLocation>
</comment>
<dbReference type="InterPro" id="IPR011033">
    <property type="entry name" value="PRC_barrel-like_sf"/>
</dbReference>
<dbReference type="GO" id="GO:0005840">
    <property type="term" value="C:ribosome"/>
    <property type="evidence" value="ECO:0007669"/>
    <property type="project" value="InterPro"/>
</dbReference>
<dbReference type="GO" id="GO:0043022">
    <property type="term" value="F:ribosome binding"/>
    <property type="evidence" value="ECO:0007669"/>
    <property type="project" value="InterPro"/>
</dbReference>
<evidence type="ECO:0000256" key="2">
    <source>
        <dbReference type="ARBA" id="ARBA00022517"/>
    </source>
</evidence>
<dbReference type="PANTHER" id="PTHR33692:SF1">
    <property type="entry name" value="RIBOSOME MATURATION FACTOR RIMM"/>
    <property type="match status" value="1"/>
</dbReference>
<dbReference type="InterPro" id="IPR011961">
    <property type="entry name" value="RimM"/>
</dbReference>
<dbReference type="Proteomes" id="UP000321234">
    <property type="component" value="Unassembled WGS sequence"/>
</dbReference>
<evidence type="ECO:0000256" key="4">
    <source>
        <dbReference type="ARBA" id="ARBA00023186"/>
    </source>
</evidence>
<dbReference type="Pfam" id="PF24986">
    <property type="entry name" value="PRC_RimM"/>
    <property type="match status" value="1"/>
</dbReference>
<evidence type="ECO:0000259" key="7">
    <source>
        <dbReference type="Pfam" id="PF24986"/>
    </source>
</evidence>
<dbReference type="Gene3D" id="2.40.30.60">
    <property type="entry name" value="RimM"/>
    <property type="match status" value="1"/>
</dbReference>
<feature type="domain" description="Ribosome maturation factor RimM PRC barrel" evidence="7">
    <location>
        <begin position="100"/>
        <end position="165"/>
    </location>
</feature>